<protein>
    <submittedName>
        <fullName evidence="2">Uncharacterized protein</fullName>
    </submittedName>
</protein>
<accession>A0AAU9J6G4</accession>
<dbReference type="EMBL" id="CAJZBQ010000028">
    <property type="protein sequence ID" value="CAG9321549.1"/>
    <property type="molecule type" value="Genomic_DNA"/>
</dbReference>
<evidence type="ECO:0000313" key="2">
    <source>
        <dbReference type="EMBL" id="CAG9321549.1"/>
    </source>
</evidence>
<dbReference type="AlphaFoldDB" id="A0AAU9J6G4"/>
<organism evidence="2 3">
    <name type="scientific">Blepharisma stoltei</name>
    <dbReference type="NCBI Taxonomy" id="1481888"/>
    <lineage>
        <taxon>Eukaryota</taxon>
        <taxon>Sar</taxon>
        <taxon>Alveolata</taxon>
        <taxon>Ciliophora</taxon>
        <taxon>Postciliodesmatophora</taxon>
        <taxon>Heterotrichea</taxon>
        <taxon>Heterotrichida</taxon>
        <taxon>Blepharismidae</taxon>
        <taxon>Blepharisma</taxon>
    </lineage>
</organism>
<feature type="region of interest" description="Disordered" evidence="1">
    <location>
        <begin position="30"/>
        <end position="72"/>
    </location>
</feature>
<reference evidence="2" key="1">
    <citation type="submission" date="2021-09" db="EMBL/GenBank/DDBJ databases">
        <authorList>
            <consortium name="AG Swart"/>
            <person name="Singh M."/>
            <person name="Singh A."/>
            <person name="Seah K."/>
            <person name="Emmerich C."/>
        </authorList>
    </citation>
    <scope>NUCLEOTIDE SEQUENCE</scope>
    <source>
        <strain evidence="2">ATCC30299</strain>
    </source>
</reference>
<feature type="compositionally biased region" description="Polar residues" evidence="1">
    <location>
        <begin position="34"/>
        <end position="45"/>
    </location>
</feature>
<evidence type="ECO:0000313" key="3">
    <source>
        <dbReference type="Proteomes" id="UP001162131"/>
    </source>
</evidence>
<sequence length="226" mass="25849">MSFIQKPYRNQSPRPVKGVTLRLEDLLKSEIPRASSTQPLSQTLKTPPRPKISSDFSSKKTAESSPDLKIRSSSALAHKQGLNQTQPVRMQLNLQDILKTPSPLKEKLSQSLRKVKLNFVSDFLEPETDTHIPSYKDYKSKTPKKREIEKSFKDFSKLHEIKMTPLNISIDSIQDSDPGKKIRKEIQEKFNIKNLDLVPRTHKSRLPSSILVCEGDDIQVFDIQRS</sequence>
<evidence type="ECO:0000256" key="1">
    <source>
        <dbReference type="SAM" id="MobiDB-lite"/>
    </source>
</evidence>
<gene>
    <name evidence="2" type="ORF">BSTOLATCC_MIC28828</name>
</gene>
<keyword evidence="3" id="KW-1185">Reference proteome</keyword>
<feature type="compositionally biased region" description="Basic and acidic residues" evidence="1">
    <location>
        <begin position="57"/>
        <end position="70"/>
    </location>
</feature>
<comment type="caution">
    <text evidence="2">The sequence shown here is derived from an EMBL/GenBank/DDBJ whole genome shotgun (WGS) entry which is preliminary data.</text>
</comment>
<name>A0AAU9J6G4_9CILI</name>
<proteinExistence type="predicted"/>
<dbReference type="Proteomes" id="UP001162131">
    <property type="component" value="Unassembled WGS sequence"/>
</dbReference>